<comment type="caution">
    <text evidence="1">The sequence shown here is derived from an EMBL/GenBank/DDBJ whole genome shotgun (WGS) entry which is preliminary data.</text>
</comment>
<proteinExistence type="predicted"/>
<keyword evidence="2" id="KW-1185">Reference proteome</keyword>
<name>A0A922ICE8_DERFA</name>
<reference evidence="1" key="1">
    <citation type="submission" date="2013-05" db="EMBL/GenBank/DDBJ databases">
        <authorList>
            <person name="Yim A.K.Y."/>
            <person name="Chan T.F."/>
            <person name="Ji K.M."/>
            <person name="Liu X.Y."/>
            <person name="Zhou J.W."/>
            <person name="Li R.Q."/>
            <person name="Yang K.Y."/>
            <person name="Li J."/>
            <person name="Li M."/>
            <person name="Law P.T.W."/>
            <person name="Wu Y.L."/>
            <person name="Cai Z.L."/>
            <person name="Qin H."/>
            <person name="Bao Y."/>
            <person name="Leung R.K.K."/>
            <person name="Ng P.K.S."/>
            <person name="Zou J."/>
            <person name="Zhong X.J."/>
            <person name="Ran P.X."/>
            <person name="Zhong N.S."/>
            <person name="Liu Z.G."/>
            <person name="Tsui S.K.W."/>
        </authorList>
    </citation>
    <scope>NUCLEOTIDE SEQUENCE</scope>
    <source>
        <strain evidence="1">Derf</strain>
        <tissue evidence="1">Whole organism</tissue>
    </source>
</reference>
<evidence type="ECO:0000313" key="2">
    <source>
        <dbReference type="Proteomes" id="UP000790347"/>
    </source>
</evidence>
<dbReference type="AlphaFoldDB" id="A0A922ICE8"/>
<reference evidence="1" key="2">
    <citation type="journal article" date="2022" name="Res Sq">
        <title>Comparative Genomics Reveals Insights into the Divergent Evolution of Astigmatic Mites and Household Pest Adaptations.</title>
        <authorList>
            <person name="Xiong Q."/>
            <person name="Wan A.T.-Y."/>
            <person name="Liu X.-Y."/>
            <person name="Fung C.S.-H."/>
            <person name="Xiao X."/>
            <person name="Malainual N."/>
            <person name="Hou J."/>
            <person name="Wang L."/>
            <person name="Wang M."/>
            <person name="Yang K."/>
            <person name="Cui Y."/>
            <person name="Leung E."/>
            <person name="Nong W."/>
            <person name="Shin S.-K."/>
            <person name="Au S."/>
            <person name="Jeong K.Y."/>
            <person name="Chew F.T."/>
            <person name="Hui J."/>
            <person name="Leung T.F."/>
            <person name="Tungtrongchitr A."/>
            <person name="Zhong N."/>
            <person name="Liu Z."/>
            <person name="Tsui S."/>
        </authorList>
    </citation>
    <scope>NUCLEOTIDE SEQUENCE</scope>
    <source>
        <strain evidence="1">Derf</strain>
        <tissue evidence="1">Whole organism</tissue>
    </source>
</reference>
<evidence type="ECO:0000313" key="1">
    <source>
        <dbReference type="EMBL" id="KAH9527505.1"/>
    </source>
</evidence>
<gene>
    <name evidence="1" type="ORF">DERF_001515</name>
</gene>
<accession>A0A922ICE8</accession>
<sequence>MIFDSYTSEWHVKSSQTNKKIILPTKGPNKNPEPFTLKPQFIGQNEMKKKIRTYDCYEDDEITIFSLCIV</sequence>
<organism evidence="1 2">
    <name type="scientific">Dermatophagoides farinae</name>
    <name type="common">American house dust mite</name>
    <dbReference type="NCBI Taxonomy" id="6954"/>
    <lineage>
        <taxon>Eukaryota</taxon>
        <taxon>Metazoa</taxon>
        <taxon>Ecdysozoa</taxon>
        <taxon>Arthropoda</taxon>
        <taxon>Chelicerata</taxon>
        <taxon>Arachnida</taxon>
        <taxon>Acari</taxon>
        <taxon>Acariformes</taxon>
        <taxon>Sarcoptiformes</taxon>
        <taxon>Astigmata</taxon>
        <taxon>Psoroptidia</taxon>
        <taxon>Analgoidea</taxon>
        <taxon>Pyroglyphidae</taxon>
        <taxon>Dermatophagoidinae</taxon>
        <taxon>Dermatophagoides</taxon>
    </lineage>
</organism>
<protein>
    <submittedName>
        <fullName evidence="1">Uncharacterized protein</fullName>
    </submittedName>
</protein>
<dbReference type="Proteomes" id="UP000790347">
    <property type="component" value="Unassembled WGS sequence"/>
</dbReference>
<dbReference type="EMBL" id="ASGP02000001">
    <property type="protein sequence ID" value="KAH9527505.1"/>
    <property type="molecule type" value="Genomic_DNA"/>
</dbReference>